<dbReference type="Pfam" id="PF14322">
    <property type="entry name" value="SusD-like_3"/>
    <property type="match status" value="1"/>
</dbReference>
<comment type="similarity">
    <text evidence="3">Belongs to the SusD family.</text>
</comment>
<gene>
    <name evidence="9" type="ORF">ACFQZX_00415</name>
</gene>
<evidence type="ECO:0000259" key="7">
    <source>
        <dbReference type="Pfam" id="PF07980"/>
    </source>
</evidence>
<comment type="similarity">
    <text evidence="2">Belongs to the glycosyl hydrolase 3 family.</text>
</comment>
<proteinExistence type="inferred from homology"/>
<dbReference type="RefSeq" id="WP_377110765.1">
    <property type="nucleotide sequence ID" value="NZ_JBHTHZ010000001.1"/>
</dbReference>
<evidence type="ECO:0000256" key="3">
    <source>
        <dbReference type="ARBA" id="ARBA00006275"/>
    </source>
</evidence>
<dbReference type="PROSITE" id="PS00775">
    <property type="entry name" value="GLYCOSYL_HYDROL_F3"/>
    <property type="match status" value="1"/>
</dbReference>
<comment type="caution">
    <text evidence="9">The sequence shown here is derived from an EMBL/GenBank/DDBJ whole genome shotgun (WGS) entry which is preliminary data.</text>
</comment>
<dbReference type="Proteomes" id="UP001597010">
    <property type="component" value="Unassembled WGS sequence"/>
</dbReference>
<sequence length="488" mass="54332">MVHFFCKIRSAAFAISVIIILTLATSCKKMLQINLPADKITGETVYSNTNTTVAVLNGLYAKLVDYLGSTSVRLAGVADDINAAPFLRTPFYKNAFDVNDSGQSDQFWSFSYGSGIYTCNSVIEGVTASKNIPDASKSKLLAEARFARALMYFYLVNLYGDVPLVTTTSLVTNSNIARSPVNTVYKQVIEDLTFAKENLPSNFVGTDLSTVTAERVRPTTWAASSLLARVYLYKSEWKNAELESSAVIQNSSLFDTVAVNDVFEKNSKETIWALQPNNNQTPGETTSTYEGKAFLPLPGTNISGSQASTNLLTSFEQGDLRKQNWIKFFVDNSQSPAITYSFFYKYKNGSNDSQTSQPQTEYSIVFRIAEQYLIRSEARARQHDLIGAKSDLDIIRRRAGLSGITISDDNTMLSNIMHERQVELFTENGHRWLDLKRTGKVDEVMSIQTKLKDGQWQPFAALFAIPLLEFTLNPALKGHQNPGYPEHI</sequence>
<dbReference type="InterPro" id="IPR011990">
    <property type="entry name" value="TPR-like_helical_dom_sf"/>
</dbReference>
<evidence type="ECO:0000256" key="5">
    <source>
        <dbReference type="ARBA" id="ARBA00023136"/>
    </source>
</evidence>
<evidence type="ECO:0000259" key="8">
    <source>
        <dbReference type="Pfam" id="PF14322"/>
    </source>
</evidence>
<dbReference type="InterPro" id="IPR033985">
    <property type="entry name" value="SusD-like_N"/>
</dbReference>
<organism evidence="9 10">
    <name type="scientific">Mucilaginibacter litoreus</name>
    <dbReference type="NCBI Taxonomy" id="1048221"/>
    <lineage>
        <taxon>Bacteria</taxon>
        <taxon>Pseudomonadati</taxon>
        <taxon>Bacteroidota</taxon>
        <taxon>Sphingobacteriia</taxon>
        <taxon>Sphingobacteriales</taxon>
        <taxon>Sphingobacteriaceae</taxon>
        <taxon>Mucilaginibacter</taxon>
    </lineage>
</organism>
<feature type="domain" description="SusD-like N-terminal" evidence="8">
    <location>
        <begin position="76"/>
        <end position="232"/>
    </location>
</feature>
<reference evidence="10" key="1">
    <citation type="journal article" date="2019" name="Int. J. Syst. Evol. Microbiol.">
        <title>The Global Catalogue of Microorganisms (GCM) 10K type strain sequencing project: providing services to taxonomists for standard genome sequencing and annotation.</title>
        <authorList>
            <consortium name="The Broad Institute Genomics Platform"/>
            <consortium name="The Broad Institute Genome Sequencing Center for Infectious Disease"/>
            <person name="Wu L."/>
            <person name="Ma J."/>
        </authorList>
    </citation>
    <scope>NUCLEOTIDE SEQUENCE [LARGE SCALE GENOMIC DNA]</scope>
    <source>
        <strain evidence="10">CCUG 61484</strain>
    </source>
</reference>
<keyword evidence="4" id="KW-0732">Signal</keyword>
<name>A0ABW3AMH9_9SPHI</name>
<accession>A0ABW3AMH9</accession>
<evidence type="ECO:0000256" key="6">
    <source>
        <dbReference type="ARBA" id="ARBA00023237"/>
    </source>
</evidence>
<evidence type="ECO:0000313" key="10">
    <source>
        <dbReference type="Proteomes" id="UP001597010"/>
    </source>
</evidence>
<comment type="subcellular location">
    <subcellularLocation>
        <location evidence="1">Cell outer membrane</location>
    </subcellularLocation>
</comment>
<dbReference type="EMBL" id="JBHTHZ010000001">
    <property type="protein sequence ID" value="MFD0792054.1"/>
    <property type="molecule type" value="Genomic_DNA"/>
</dbReference>
<keyword evidence="10" id="KW-1185">Reference proteome</keyword>
<dbReference type="CDD" id="cd08977">
    <property type="entry name" value="SusD"/>
    <property type="match status" value="1"/>
</dbReference>
<keyword evidence="6" id="KW-0998">Cell outer membrane</keyword>
<evidence type="ECO:0000256" key="4">
    <source>
        <dbReference type="ARBA" id="ARBA00022729"/>
    </source>
</evidence>
<dbReference type="InterPro" id="IPR012944">
    <property type="entry name" value="SusD_RagB_dom"/>
</dbReference>
<feature type="domain" description="RagB/SusD" evidence="7">
    <location>
        <begin position="339"/>
        <end position="484"/>
    </location>
</feature>
<evidence type="ECO:0000313" key="9">
    <source>
        <dbReference type="EMBL" id="MFD0792054.1"/>
    </source>
</evidence>
<evidence type="ECO:0000256" key="2">
    <source>
        <dbReference type="ARBA" id="ARBA00005336"/>
    </source>
</evidence>
<dbReference type="Gene3D" id="1.25.40.390">
    <property type="match status" value="1"/>
</dbReference>
<dbReference type="InterPro" id="IPR019800">
    <property type="entry name" value="Glyco_hydro_3_AS"/>
</dbReference>
<evidence type="ECO:0000256" key="1">
    <source>
        <dbReference type="ARBA" id="ARBA00004442"/>
    </source>
</evidence>
<dbReference type="SUPFAM" id="SSF48452">
    <property type="entry name" value="TPR-like"/>
    <property type="match status" value="1"/>
</dbReference>
<protein>
    <submittedName>
        <fullName evidence="9">RagB/SusD family nutrient uptake outer membrane protein</fullName>
    </submittedName>
</protein>
<dbReference type="PROSITE" id="PS51257">
    <property type="entry name" value="PROKAR_LIPOPROTEIN"/>
    <property type="match status" value="1"/>
</dbReference>
<dbReference type="Pfam" id="PF07980">
    <property type="entry name" value="SusD_RagB"/>
    <property type="match status" value="1"/>
</dbReference>
<keyword evidence="5" id="KW-0472">Membrane</keyword>